<feature type="transmembrane region" description="Helical" evidence="6">
    <location>
        <begin position="23"/>
        <end position="44"/>
    </location>
</feature>
<organism evidence="7 8">
    <name type="scientific">Umezawaea tangerina</name>
    <dbReference type="NCBI Taxonomy" id="84725"/>
    <lineage>
        <taxon>Bacteria</taxon>
        <taxon>Bacillati</taxon>
        <taxon>Actinomycetota</taxon>
        <taxon>Actinomycetes</taxon>
        <taxon>Pseudonocardiales</taxon>
        <taxon>Pseudonocardiaceae</taxon>
        <taxon>Umezawaea</taxon>
    </lineage>
</organism>
<dbReference type="Proteomes" id="UP000239494">
    <property type="component" value="Unassembled WGS sequence"/>
</dbReference>
<dbReference type="Pfam" id="PF13520">
    <property type="entry name" value="AA_permease_2"/>
    <property type="match status" value="1"/>
</dbReference>
<proteinExistence type="predicted"/>
<dbReference type="GO" id="GO:0022857">
    <property type="term" value="F:transmembrane transporter activity"/>
    <property type="evidence" value="ECO:0007669"/>
    <property type="project" value="InterPro"/>
</dbReference>
<evidence type="ECO:0000256" key="3">
    <source>
        <dbReference type="ARBA" id="ARBA00022692"/>
    </source>
</evidence>
<evidence type="ECO:0000256" key="5">
    <source>
        <dbReference type="ARBA" id="ARBA00023136"/>
    </source>
</evidence>
<feature type="transmembrane region" description="Helical" evidence="6">
    <location>
        <begin position="328"/>
        <end position="360"/>
    </location>
</feature>
<keyword evidence="5 6" id="KW-0472">Membrane</keyword>
<gene>
    <name evidence="7" type="ORF">CLV43_105243</name>
</gene>
<feature type="transmembrane region" description="Helical" evidence="6">
    <location>
        <begin position="183"/>
        <end position="206"/>
    </location>
</feature>
<protein>
    <submittedName>
        <fullName evidence="7">Amino acid/polyamine/organocation transporter (APC superfamily)</fullName>
    </submittedName>
</protein>
<dbReference type="EMBL" id="PVTF01000005">
    <property type="protein sequence ID" value="PRY41485.1"/>
    <property type="molecule type" value="Genomic_DNA"/>
</dbReference>
<keyword evidence="4 6" id="KW-1133">Transmembrane helix</keyword>
<dbReference type="PANTHER" id="PTHR42770">
    <property type="entry name" value="AMINO ACID TRANSPORTER-RELATED"/>
    <property type="match status" value="1"/>
</dbReference>
<feature type="transmembrane region" description="Helical" evidence="6">
    <location>
        <begin position="126"/>
        <end position="143"/>
    </location>
</feature>
<feature type="transmembrane region" description="Helical" evidence="6">
    <location>
        <begin position="50"/>
        <end position="72"/>
    </location>
</feature>
<keyword evidence="3 6" id="KW-0812">Transmembrane</keyword>
<dbReference type="PANTHER" id="PTHR42770:SF7">
    <property type="entry name" value="MEMBRANE PROTEIN"/>
    <property type="match status" value="1"/>
</dbReference>
<dbReference type="Gene3D" id="1.20.1740.10">
    <property type="entry name" value="Amino acid/polyamine transporter I"/>
    <property type="match status" value="1"/>
</dbReference>
<dbReference type="GO" id="GO:0005886">
    <property type="term" value="C:plasma membrane"/>
    <property type="evidence" value="ECO:0007669"/>
    <property type="project" value="UniProtKB-SubCell"/>
</dbReference>
<feature type="transmembrane region" description="Helical" evidence="6">
    <location>
        <begin position="227"/>
        <end position="250"/>
    </location>
</feature>
<sequence length="421" mass="41930">MSGPPSGADVPDGLRRGLGVTDAVVIGLGAMIGAGIFAVLAPAAKVAGSGLLPGLALAAVVAYCNATSSARLAARYPASGGTYVYGRERLGDFWGYLAGWAFVVGKTASCAAMALTVGLYAWPDHAHSVAVAAVVAVTAVDYAGVRKSALVTRVVVAGVLAVLAAVVVAALTSEQADATRLGVGADVTAVGVLQAAGLLFFAFAGYARIATLGEEVRDPARTIPRAVPIALGTALLVYTAVAVSVLAVLGPQRLADTTTPLSDAVRAVGAGWLAPVVRTGAAVAALGSLLALILGVSRTTLAMARDRHFPRALAAVHPRFAVPHRAELAVGAVVAVLAATADLRGAIGFSSFGVLVYYAIANASALTLGRTEGRPPRGVPVIGVLGCLLLAFALPAGSVVSGVAVLAAGGAFYGLRRGITS</sequence>
<keyword evidence="8" id="KW-1185">Reference proteome</keyword>
<dbReference type="PIRSF" id="PIRSF006060">
    <property type="entry name" value="AA_transporter"/>
    <property type="match status" value="1"/>
</dbReference>
<accession>A0A2T0T738</accession>
<evidence type="ECO:0000313" key="7">
    <source>
        <dbReference type="EMBL" id="PRY41485.1"/>
    </source>
</evidence>
<comment type="caution">
    <text evidence="7">The sequence shown here is derived from an EMBL/GenBank/DDBJ whole genome shotgun (WGS) entry which is preliminary data.</text>
</comment>
<evidence type="ECO:0000256" key="6">
    <source>
        <dbReference type="SAM" id="Phobius"/>
    </source>
</evidence>
<evidence type="ECO:0000256" key="2">
    <source>
        <dbReference type="ARBA" id="ARBA00022475"/>
    </source>
</evidence>
<dbReference type="AlphaFoldDB" id="A0A2T0T738"/>
<name>A0A2T0T738_9PSEU</name>
<evidence type="ECO:0000313" key="8">
    <source>
        <dbReference type="Proteomes" id="UP000239494"/>
    </source>
</evidence>
<evidence type="ECO:0000256" key="1">
    <source>
        <dbReference type="ARBA" id="ARBA00004651"/>
    </source>
</evidence>
<feature type="transmembrane region" description="Helical" evidence="6">
    <location>
        <begin position="150"/>
        <end position="171"/>
    </location>
</feature>
<feature type="transmembrane region" description="Helical" evidence="6">
    <location>
        <begin position="270"/>
        <end position="297"/>
    </location>
</feature>
<dbReference type="OrthoDB" id="259687at2"/>
<feature type="transmembrane region" description="Helical" evidence="6">
    <location>
        <begin position="93"/>
        <end position="120"/>
    </location>
</feature>
<reference evidence="7 8" key="1">
    <citation type="submission" date="2018-03" db="EMBL/GenBank/DDBJ databases">
        <title>Genomic Encyclopedia of Archaeal and Bacterial Type Strains, Phase II (KMG-II): from individual species to whole genera.</title>
        <authorList>
            <person name="Goeker M."/>
        </authorList>
    </citation>
    <scope>NUCLEOTIDE SEQUENCE [LARGE SCALE GENOMIC DNA]</scope>
    <source>
        <strain evidence="7 8">DSM 44720</strain>
    </source>
</reference>
<dbReference type="InterPro" id="IPR002293">
    <property type="entry name" value="AA/rel_permease1"/>
</dbReference>
<feature type="transmembrane region" description="Helical" evidence="6">
    <location>
        <begin position="380"/>
        <end position="413"/>
    </location>
</feature>
<dbReference type="InterPro" id="IPR050367">
    <property type="entry name" value="APC_superfamily"/>
</dbReference>
<keyword evidence="2" id="KW-1003">Cell membrane</keyword>
<dbReference type="RefSeq" id="WP_106188506.1">
    <property type="nucleotide sequence ID" value="NZ_PVTF01000005.1"/>
</dbReference>
<evidence type="ECO:0000256" key="4">
    <source>
        <dbReference type="ARBA" id="ARBA00022989"/>
    </source>
</evidence>
<comment type="subcellular location">
    <subcellularLocation>
        <location evidence="1">Cell membrane</location>
        <topology evidence="1">Multi-pass membrane protein</topology>
    </subcellularLocation>
</comment>